<evidence type="ECO:0000313" key="3">
    <source>
        <dbReference type="Proteomes" id="UP000002505"/>
    </source>
</evidence>
<dbReference type="Proteomes" id="UP000002505">
    <property type="component" value="Chromosome"/>
</dbReference>
<reference evidence="2" key="1">
    <citation type="submission" date="2009-01" db="EMBL/GenBank/DDBJ databases">
        <title>Complete sequence of chromosome of Arthrobacter chlorophenolicus A6.</title>
        <authorList>
            <consortium name="US DOE Joint Genome Institute"/>
            <person name="Lucas S."/>
            <person name="Copeland A."/>
            <person name="Lapidus A."/>
            <person name="Glavina del Rio T."/>
            <person name="Tice H."/>
            <person name="Bruce D."/>
            <person name="Goodwin L."/>
            <person name="Pitluck S."/>
            <person name="Goltsman E."/>
            <person name="Clum A."/>
            <person name="Larimer F."/>
            <person name="Land M."/>
            <person name="Hauser L."/>
            <person name="Kyrpides N."/>
            <person name="Mikhailova N."/>
            <person name="Jansson J."/>
            <person name="Richardson P."/>
        </authorList>
    </citation>
    <scope>NUCLEOTIDE SEQUENCE [LARGE SCALE GENOMIC DNA]</scope>
    <source>
        <strain evidence="2">A6</strain>
    </source>
</reference>
<proteinExistence type="predicted"/>
<dbReference type="Pfam" id="PF21837">
    <property type="entry name" value="DUF6896"/>
    <property type="match status" value="1"/>
</dbReference>
<evidence type="ECO:0000313" key="2">
    <source>
        <dbReference type="EMBL" id="ACL38944.1"/>
    </source>
</evidence>
<accession>B8HDD9</accession>
<dbReference type="RefSeq" id="WP_015936167.1">
    <property type="nucleotide sequence ID" value="NC_011886.1"/>
</dbReference>
<dbReference type="AlphaFoldDB" id="B8HDD9"/>
<dbReference type="eggNOG" id="ENOG50343DC">
    <property type="taxonomic scope" value="Bacteria"/>
</dbReference>
<name>B8HDD9_PSECP</name>
<dbReference type="KEGG" id="ach:Achl_0949"/>
<organism evidence="2 3">
    <name type="scientific">Pseudarthrobacter chlorophenolicus (strain ATCC 700700 / DSM 12829 / CIP 107037 / JCM 12360 / KCTC 9906 / NCIMB 13794 / A6)</name>
    <name type="common">Arthrobacter chlorophenolicus</name>
    <dbReference type="NCBI Taxonomy" id="452863"/>
    <lineage>
        <taxon>Bacteria</taxon>
        <taxon>Bacillati</taxon>
        <taxon>Actinomycetota</taxon>
        <taxon>Actinomycetes</taxon>
        <taxon>Micrococcales</taxon>
        <taxon>Micrococcaceae</taxon>
        <taxon>Pseudarthrobacter</taxon>
    </lineage>
</organism>
<dbReference type="EMBL" id="CP001341">
    <property type="protein sequence ID" value="ACL38944.1"/>
    <property type="molecule type" value="Genomic_DNA"/>
</dbReference>
<feature type="domain" description="DUF6896" evidence="1">
    <location>
        <begin position="8"/>
        <end position="116"/>
    </location>
</feature>
<dbReference type="InterPro" id="IPR054191">
    <property type="entry name" value="DUF6896"/>
</dbReference>
<evidence type="ECO:0000259" key="1">
    <source>
        <dbReference type="Pfam" id="PF21837"/>
    </source>
</evidence>
<protein>
    <recommendedName>
        <fullName evidence="1">DUF6896 domain-containing protein</fullName>
    </recommendedName>
</protein>
<sequence length="146" mass="16336">MSSIASHEIVESFFRLTSRCLDALFMQYGGTERPTVWTGLWLVPRDGSDPVRSGRLDGWGAFHLHGVGCRFELDSGEDLDVDWDDDGRAVFDSWRILMFARSIGNETVSKESLRTAAMQSPSILQIASDQFSWPDGRYDLTMGPAV</sequence>
<dbReference type="OrthoDB" id="4189658at2"/>
<keyword evidence="3" id="KW-1185">Reference proteome</keyword>
<gene>
    <name evidence="2" type="ordered locus">Achl_0949</name>
</gene>
<dbReference type="HOGENOM" id="CLU_1902918_0_0_11"/>